<evidence type="ECO:0000313" key="2">
    <source>
        <dbReference type="Proteomes" id="UP000198761"/>
    </source>
</evidence>
<dbReference type="OrthoDB" id="7644589at2"/>
<dbReference type="RefSeq" id="WP_091295592.1">
    <property type="nucleotide sequence ID" value="NZ_FOCE01000001.1"/>
</dbReference>
<dbReference type="STRING" id="933059.SAMN04488103_101233"/>
<protein>
    <recommendedName>
        <fullName evidence="3">Flagellar export protein FliJ</fullName>
    </recommendedName>
</protein>
<organism evidence="1 2">
    <name type="scientific">Gemmobacter aquatilis</name>
    <dbReference type="NCBI Taxonomy" id="933059"/>
    <lineage>
        <taxon>Bacteria</taxon>
        <taxon>Pseudomonadati</taxon>
        <taxon>Pseudomonadota</taxon>
        <taxon>Alphaproteobacteria</taxon>
        <taxon>Rhodobacterales</taxon>
        <taxon>Paracoccaceae</taxon>
        <taxon>Gemmobacter</taxon>
    </lineage>
</organism>
<keyword evidence="2" id="KW-1185">Reference proteome</keyword>
<accession>A0A1H7YL25</accession>
<dbReference type="EMBL" id="FOCE01000001">
    <property type="protein sequence ID" value="SEM46830.1"/>
    <property type="molecule type" value="Genomic_DNA"/>
</dbReference>
<dbReference type="Proteomes" id="UP000198761">
    <property type="component" value="Unassembled WGS sequence"/>
</dbReference>
<name>A0A1H7YL25_9RHOB</name>
<evidence type="ECO:0008006" key="3">
    <source>
        <dbReference type="Google" id="ProtNLM"/>
    </source>
</evidence>
<gene>
    <name evidence="1" type="ORF">SAMN04488103_101233</name>
</gene>
<sequence>MKDRAKLRALQGIAALMKDQRLAQLHQAAEARAKTLARLDGLAVPAAVDLPLVSAAQVTLGYQRWADLRRSELNLMLARQTADWMERQAEARLAFGKADALGQLAEKRR</sequence>
<dbReference type="AlphaFoldDB" id="A0A1H7YL25"/>
<proteinExistence type="predicted"/>
<reference evidence="1 2" key="1">
    <citation type="submission" date="2016-10" db="EMBL/GenBank/DDBJ databases">
        <authorList>
            <person name="de Groot N.N."/>
        </authorList>
    </citation>
    <scope>NUCLEOTIDE SEQUENCE [LARGE SCALE GENOMIC DNA]</scope>
    <source>
        <strain evidence="1 2">DSM 3857</strain>
    </source>
</reference>
<evidence type="ECO:0000313" key="1">
    <source>
        <dbReference type="EMBL" id="SEM46830.1"/>
    </source>
</evidence>